<feature type="transmembrane region" description="Helical" evidence="9">
    <location>
        <begin position="99"/>
        <end position="123"/>
    </location>
</feature>
<evidence type="ECO:0000256" key="4">
    <source>
        <dbReference type="ARBA" id="ARBA00022475"/>
    </source>
</evidence>
<evidence type="ECO:0000259" key="10">
    <source>
        <dbReference type="PROSITE" id="PS50850"/>
    </source>
</evidence>
<dbReference type="InterPro" id="IPR005828">
    <property type="entry name" value="MFS_sugar_transport-like"/>
</dbReference>
<dbReference type="InterPro" id="IPR005829">
    <property type="entry name" value="Sugar_transporter_CS"/>
</dbReference>
<feature type="transmembrane region" description="Helical" evidence="9">
    <location>
        <begin position="63"/>
        <end position="87"/>
    </location>
</feature>
<comment type="subcellular location">
    <subcellularLocation>
        <location evidence="1">Cell membrane</location>
        <topology evidence="1">Multi-pass membrane protein</topology>
    </subcellularLocation>
</comment>
<accession>A0A158KSU5</accession>
<feature type="transmembrane region" description="Helical" evidence="9">
    <location>
        <begin position="250"/>
        <end position="271"/>
    </location>
</feature>
<sequence>MSTVLPAAGASADREREVLRSLSGRRAIVVSTIGNALEWFDFMVYGFFAVIISRLYFPATSPTISLLATWATFGVGFLTRPLGGIVLGAVADRVGRKSALTLTISLMAVGIAFIAFAPTYQAIGIAAPILMLIGRLIQGFSAGGEVGCATAFLVEYAPANRRGYFGSYQMVAQAIGSLFGSLFGAVLTRSLSPEHLNGWGWRIPFVVGLLIVPVGLYLRSKLDESPVFVEKSHNNELTSTPIRDTATKHWVQVAAGFGLTVFGTIGTYIFLLYLPTHATRVLHMSLTDGLISSSIGAFIYLLCCPIAGALSDRVGRKKLMATALVMSLVTAYPIFAVLTAHPSLPMLIACQALLMLYLSTFQGCYPAFISELLPSSIRSTGISVSYNVAVMIFGGFAPAIVQWLTMTTGDALSICYYVIFGSAVALATLLPLKDRYSDALR</sequence>
<keyword evidence="6" id="KW-0769">Symport</keyword>
<dbReference type="InterPro" id="IPR020846">
    <property type="entry name" value="MFS_dom"/>
</dbReference>
<evidence type="ECO:0000256" key="5">
    <source>
        <dbReference type="ARBA" id="ARBA00022692"/>
    </source>
</evidence>
<feature type="transmembrane region" description="Helical" evidence="9">
    <location>
        <begin position="386"/>
        <end position="405"/>
    </location>
</feature>
<evidence type="ECO:0000256" key="1">
    <source>
        <dbReference type="ARBA" id="ARBA00004651"/>
    </source>
</evidence>
<dbReference type="OrthoDB" id="6766492at2"/>
<keyword evidence="8 9" id="KW-0472">Membrane</keyword>
<reference evidence="11" key="1">
    <citation type="submission" date="2016-01" db="EMBL/GenBank/DDBJ databases">
        <authorList>
            <person name="Peeters C."/>
        </authorList>
    </citation>
    <scope>NUCLEOTIDE SEQUENCE [LARGE SCALE GENOMIC DNA]</scope>
    <source>
        <strain evidence="11">LMG 22940</strain>
    </source>
</reference>
<dbReference type="Pfam" id="PF00083">
    <property type="entry name" value="Sugar_tr"/>
    <property type="match status" value="1"/>
</dbReference>
<keyword evidence="7 9" id="KW-1133">Transmembrane helix</keyword>
<comment type="similarity">
    <text evidence="2">Belongs to the major facilitator superfamily. Metabolite:H+ Symporter (MHS) family (TC 2.A.1.6) family.</text>
</comment>
<dbReference type="PROSITE" id="PS00216">
    <property type="entry name" value="SUGAR_TRANSPORT_1"/>
    <property type="match status" value="2"/>
</dbReference>
<dbReference type="RefSeq" id="WP_087649060.1">
    <property type="nucleotide sequence ID" value="NZ_FCON02000154.1"/>
</dbReference>
<keyword evidence="3" id="KW-0813">Transport</keyword>
<dbReference type="PROSITE" id="PS50850">
    <property type="entry name" value="MFS"/>
    <property type="match status" value="1"/>
</dbReference>
<evidence type="ECO:0000256" key="8">
    <source>
        <dbReference type="ARBA" id="ARBA00023136"/>
    </source>
</evidence>
<feature type="transmembrane region" description="Helical" evidence="9">
    <location>
        <begin position="344"/>
        <end position="365"/>
    </location>
</feature>
<comment type="caution">
    <text evidence="11">The sequence shown here is derived from an EMBL/GenBank/DDBJ whole genome shotgun (WGS) entry which is preliminary data.</text>
</comment>
<dbReference type="Proteomes" id="UP000054770">
    <property type="component" value="Unassembled WGS sequence"/>
</dbReference>
<dbReference type="EMBL" id="FCON02000154">
    <property type="protein sequence ID" value="SAL84208.1"/>
    <property type="molecule type" value="Genomic_DNA"/>
</dbReference>
<keyword evidence="5 9" id="KW-0812">Transmembrane</keyword>
<evidence type="ECO:0000256" key="3">
    <source>
        <dbReference type="ARBA" id="ARBA00022448"/>
    </source>
</evidence>
<dbReference type="Pfam" id="PF07690">
    <property type="entry name" value="MFS_1"/>
    <property type="match status" value="1"/>
</dbReference>
<evidence type="ECO:0000313" key="11">
    <source>
        <dbReference type="EMBL" id="SAL84208.1"/>
    </source>
</evidence>
<organism evidence="11 12">
    <name type="scientific">Caballeronia choica</name>
    <dbReference type="NCBI Taxonomy" id="326476"/>
    <lineage>
        <taxon>Bacteria</taxon>
        <taxon>Pseudomonadati</taxon>
        <taxon>Pseudomonadota</taxon>
        <taxon>Betaproteobacteria</taxon>
        <taxon>Burkholderiales</taxon>
        <taxon>Burkholderiaceae</taxon>
        <taxon>Caballeronia</taxon>
    </lineage>
</organism>
<keyword evidence="4" id="KW-1003">Cell membrane</keyword>
<feature type="transmembrane region" description="Helical" evidence="9">
    <location>
        <begin position="129"/>
        <end position="154"/>
    </location>
</feature>
<feature type="domain" description="Major facilitator superfamily (MFS) profile" evidence="10">
    <location>
        <begin position="27"/>
        <end position="439"/>
    </location>
</feature>
<dbReference type="GO" id="GO:0005886">
    <property type="term" value="C:plasma membrane"/>
    <property type="evidence" value="ECO:0007669"/>
    <property type="project" value="UniProtKB-SubCell"/>
</dbReference>
<dbReference type="PROSITE" id="PS00217">
    <property type="entry name" value="SUGAR_TRANSPORT_2"/>
    <property type="match status" value="1"/>
</dbReference>
<dbReference type="AlphaFoldDB" id="A0A158KSU5"/>
<feature type="transmembrane region" description="Helical" evidence="9">
    <location>
        <begin position="199"/>
        <end position="218"/>
    </location>
</feature>
<dbReference type="Gene3D" id="1.20.1250.20">
    <property type="entry name" value="MFS general substrate transporter like domains"/>
    <property type="match status" value="2"/>
</dbReference>
<feature type="transmembrane region" description="Helical" evidence="9">
    <location>
        <begin position="411"/>
        <end position="432"/>
    </location>
</feature>
<evidence type="ECO:0000313" key="12">
    <source>
        <dbReference type="Proteomes" id="UP000054770"/>
    </source>
</evidence>
<feature type="transmembrane region" description="Helical" evidence="9">
    <location>
        <begin position="39"/>
        <end position="57"/>
    </location>
</feature>
<dbReference type="PANTHER" id="PTHR43528:SF8">
    <property type="entry name" value="BLR0239 PROTEIN"/>
    <property type="match status" value="1"/>
</dbReference>
<feature type="transmembrane region" description="Helical" evidence="9">
    <location>
        <begin position="291"/>
        <end position="310"/>
    </location>
</feature>
<evidence type="ECO:0000256" key="9">
    <source>
        <dbReference type="SAM" id="Phobius"/>
    </source>
</evidence>
<dbReference type="InterPro" id="IPR011701">
    <property type="entry name" value="MFS"/>
</dbReference>
<feature type="transmembrane region" description="Helical" evidence="9">
    <location>
        <begin position="319"/>
        <end position="338"/>
    </location>
</feature>
<feature type="transmembrane region" description="Helical" evidence="9">
    <location>
        <begin position="166"/>
        <end position="187"/>
    </location>
</feature>
<dbReference type="InterPro" id="IPR036259">
    <property type="entry name" value="MFS_trans_sf"/>
</dbReference>
<evidence type="ECO:0000256" key="2">
    <source>
        <dbReference type="ARBA" id="ARBA00008240"/>
    </source>
</evidence>
<dbReference type="PANTHER" id="PTHR43528">
    <property type="entry name" value="ALPHA-KETOGLUTARATE PERMEASE"/>
    <property type="match status" value="1"/>
</dbReference>
<proteinExistence type="inferred from homology"/>
<protein>
    <submittedName>
        <fullName evidence="11">Transporter protein</fullName>
    </submittedName>
</protein>
<evidence type="ECO:0000256" key="6">
    <source>
        <dbReference type="ARBA" id="ARBA00022847"/>
    </source>
</evidence>
<dbReference type="SUPFAM" id="SSF103473">
    <property type="entry name" value="MFS general substrate transporter"/>
    <property type="match status" value="1"/>
</dbReference>
<keyword evidence="12" id="KW-1185">Reference proteome</keyword>
<gene>
    <name evidence="11" type="ORF">AWB68_07210</name>
</gene>
<name>A0A158KSU5_9BURK</name>
<evidence type="ECO:0000256" key="7">
    <source>
        <dbReference type="ARBA" id="ARBA00022989"/>
    </source>
</evidence>
<dbReference type="InterPro" id="IPR051084">
    <property type="entry name" value="H+-coupled_symporters"/>
</dbReference>
<dbReference type="FunFam" id="1.20.1250.20:FF:000001">
    <property type="entry name" value="Dicarboxylate MFS transporter"/>
    <property type="match status" value="1"/>
</dbReference>
<dbReference type="GO" id="GO:0015293">
    <property type="term" value="F:symporter activity"/>
    <property type="evidence" value="ECO:0007669"/>
    <property type="project" value="UniProtKB-KW"/>
</dbReference>